<feature type="compositionally biased region" description="Low complexity" evidence="1">
    <location>
        <begin position="835"/>
        <end position="845"/>
    </location>
</feature>
<feature type="compositionally biased region" description="Polar residues" evidence="1">
    <location>
        <begin position="1182"/>
        <end position="1202"/>
    </location>
</feature>
<feature type="compositionally biased region" description="Low complexity" evidence="1">
    <location>
        <begin position="1325"/>
        <end position="1338"/>
    </location>
</feature>
<feature type="region of interest" description="Disordered" evidence="1">
    <location>
        <begin position="1468"/>
        <end position="1494"/>
    </location>
</feature>
<protein>
    <submittedName>
        <fullName evidence="2">Uncharacterized protein</fullName>
    </submittedName>
</protein>
<feature type="region of interest" description="Disordered" evidence="1">
    <location>
        <begin position="1708"/>
        <end position="1745"/>
    </location>
</feature>
<feature type="region of interest" description="Disordered" evidence="1">
    <location>
        <begin position="802"/>
        <end position="870"/>
    </location>
</feature>
<feature type="region of interest" description="Disordered" evidence="1">
    <location>
        <begin position="891"/>
        <end position="969"/>
    </location>
</feature>
<feature type="compositionally biased region" description="Basic and acidic residues" evidence="1">
    <location>
        <begin position="1365"/>
        <end position="1384"/>
    </location>
</feature>
<feature type="region of interest" description="Disordered" evidence="1">
    <location>
        <begin position="549"/>
        <end position="608"/>
    </location>
</feature>
<feature type="compositionally biased region" description="Low complexity" evidence="1">
    <location>
        <begin position="1472"/>
        <end position="1485"/>
    </location>
</feature>
<sequence>MESHTAQPHWSAAVECGMCDHVPRPRQAHTGFGVALDAADSDLNQSVHAAASTTSARQPSLLSPTAASARSDKSAVHHLQLRKCSDDLGGTHAPSPIAVVAAKTTAIRPPFPSAAIVRHPAASVSSQARRSCSSFATVTSSAAAISLGLKNGFFAPHPALKSRSISALQQQPLQYLGRWSNGGISAHSRYVDSRQSSPEPRRDEPQLMASRTAAVQARGSAASLLSGSRFVTSSTTPLPVAATALVCGVSDKALCTRPRSASFTYTSLSDSQLTEPSRESAPAEAVANSTSSTTRSQRTGMASNSTARDTELLLRSGRGRSSVAPPLHYTSDMNEPEQVVVGDARAKAAQRTRSDSASLVSRRQPQQTLGTPDYHFDVSGVGHSGCSSDLLCEESQARGGEEVGIPFTPQAAAGAAGIEIGPAAGEWNLPRIQQRILAARLQAKVRQHFTSAVEILVSVQMSLDADYREASQGGSLLASGSSLTLAQRACYADLVGRELQDVAALWMTKLKSTESLALAPTSQMADRLQGTAESIAASCAVSPGATTAIEAEREEDDTVRCGNSRISSGRKPSVAERITASEHRFSASTHAADRTATSTSRPDSPTPIHAAVAVDFASTGHRSPRSSPLKMTQVASQVPDEVQACAHHSRQPRANAIIDCYPDCSEVSQHSSALSSNNISKAWVSSVHTFASSERGMSASSIRGSDHLIREVSACSKLDETPESGPHCEQRLPCHRRSGRQPIRRKQCLMDALSTDSSFVKELSSVWDDEILGPQVHGPFDSAVMERVQRSSRQMKVPSMNALQAATQARPSADGSAFSQRADDSYGCGTRRRSSPVSASSPTRGSGRRDSLSRARPHVQQLSPPRLSMPSAEWHVNLDVAVAAATRGRQTTATSLDNVESAATPVSPHQQSARATPLTVSPAVPYSSSRHMPERHCPAHSAEAGVDAATPPARLHTGPGESFQSPLRPSTPIERETCAGDSASAAFTVSAMLPAGEATVEIQPAAAGDANVAPASPVSQTTPRLYREEFERQHDSQSSDAGSAARLCCIAQHEAAFTGKQKQSSESRSVATGSCVLQQSIDAHMSSEHHSLLHFNSADDDSTATGTADDLFTTPAVAASMTDTAASGTAWREERVCSVPVDGPAHRHYRASSLSSPQLQASPALAHNSSTVAPPRPLPVYTTASSTGVQDDGSRSTPSETTAGAADCHRHQQQRKHHEVQPRQMAPLNGNRSHQESLRSLSAPSSASLLAARNEDGRCSLRRSYTRISHAYNYEYKTIVCSDGQPHKRLILCKSICPSHNMHISDTHTEFVLPNNASRPRFSEPVTPRSLSPTSSPSPMYPQHPVAVQLQREANETTSLGFRESAQHHERPDARDAAEARESRPAPVDTAISLVAEEHEECLSLTVPHTQPETCVVGDSCAAAEMPSTHLADGEIGAAVQTASPESGPVSREDLADAPIDAAAVDGEKEANAPASAGASQSGSPGNSGSGIGGGRRPFIFSGDVIQWWLDEDGVLSGRYYNPYRVQLPRADATAMKWCGPPVCNLRGAAPAVGHGNGANLPQSALDGHADSSAATATATVAAERNATLPTNALSTASSAGRTHSSAPRACPPPADIRADAPREWLKTRRQGQQHQQPPPSETVREGEAHARSAATHRSVPPTLFTQPRHRQLCFDDEFNMFRRAAAAAVASVTANAASNVGAAGATQQMRSGAPGAKRASPCKPAAQQWRCASADGKSPSSTPF</sequence>
<feature type="region of interest" description="Disordered" evidence="1">
    <location>
        <begin position="1148"/>
        <end position="1245"/>
    </location>
</feature>
<keyword evidence="3" id="KW-1185">Reference proteome</keyword>
<dbReference type="KEGG" id="lenr:94171100"/>
<comment type="caution">
    <text evidence="2">The sequence shown here is derived from an EMBL/GenBank/DDBJ whole genome shotgun (WGS) entry which is preliminary data.</text>
</comment>
<gene>
    <name evidence="2" type="ORF">CUR178_03863</name>
</gene>
<evidence type="ECO:0000256" key="1">
    <source>
        <dbReference type="SAM" id="MobiDB-lite"/>
    </source>
</evidence>
<feature type="region of interest" description="Disordered" evidence="1">
    <location>
        <begin position="265"/>
        <end position="374"/>
    </location>
</feature>
<dbReference type="GeneID" id="94171100"/>
<dbReference type="OrthoDB" id="266281at2759"/>
<feature type="region of interest" description="Disordered" evidence="1">
    <location>
        <begin position="1586"/>
        <end position="1665"/>
    </location>
</feature>
<feature type="compositionally biased region" description="Basic and acidic residues" evidence="1">
    <location>
        <begin position="1617"/>
        <end position="1627"/>
    </location>
</feature>
<feature type="compositionally biased region" description="Polar residues" evidence="1">
    <location>
        <begin position="265"/>
        <end position="275"/>
    </location>
</feature>
<feature type="compositionally biased region" description="Polar residues" evidence="1">
    <location>
        <begin position="1589"/>
        <end position="1606"/>
    </location>
</feature>
<evidence type="ECO:0000313" key="3">
    <source>
        <dbReference type="Proteomes" id="UP000674179"/>
    </source>
</evidence>
<feature type="compositionally biased region" description="Low complexity" evidence="1">
    <location>
        <begin position="1151"/>
        <end position="1166"/>
    </location>
</feature>
<feature type="compositionally biased region" description="Polar residues" evidence="1">
    <location>
        <begin position="355"/>
        <end position="370"/>
    </location>
</feature>
<dbReference type="EMBL" id="JAFHKP010000026">
    <property type="protein sequence ID" value="KAG5476690.1"/>
    <property type="molecule type" value="Genomic_DNA"/>
</dbReference>
<accession>A0A836KN62</accession>
<feature type="region of interest" description="Disordered" evidence="1">
    <location>
        <begin position="1362"/>
        <end position="1386"/>
    </location>
</feature>
<feature type="region of interest" description="Disordered" evidence="1">
    <location>
        <begin position="1315"/>
        <end position="1341"/>
    </location>
</feature>
<name>A0A836KN62_LEIEN</name>
<proteinExistence type="predicted"/>
<dbReference type="Proteomes" id="UP000674179">
    <property type="component" value="Chromosome 26"/>
</dbReference>
<dbReference type="RefSeq" id="XP_067692156.1">
    <property type="nucleotide sequence ID" value="XM_067835590.1"/>
</dbReference>
<reference evidence="2 3" key="1">
    <citation type="submission" date="2021-02" db="EMBL/GenBank/DDBJ databases">
        <title>Leishmania (Mundinia) enrietti genome sequencing and assembly.</title>
        <authorList>
            <person name="Almutairi H."/>
            <person name="Gatherer D."/>
        </authorList>
    </citation>
    <scope>NUCLEOTIDE SEQUENCE [LARGE SCALE GENOMIC DNA]</scope>
    <source>
        <strain evidence="2">CUR178</strain>
    </source>
</reference>
<evidence type="ECO:0000313" key="2">
    <source>
        <dbReference type="EMBL" id="KAG5476690.1"/>
    </source>
</evidence>
<feature type="compositionally biased region" description="Low complexity" evidence="1">
    <location>
        <begin position="289"/>
        <end position="299"/>
    </location>
</feature>
<organism evidence="2 3">
    <name type="scientific">Leishmania enriettii</name>
    <dbReference type="NCBI Taxonomy" id="5663"/>
    <lineage>
        <taxon>Eukaryota</taxon>
        <taxon>Discoba</taxon>
        <taxon>Euglenozoa</taxon>
        <taxon>Kinetoplastea</taxon>
        <taxon>Metakinetoplastina</taxon>
        <taxon>Trypanosomatida</taxon>
        <taxon>Trypanosomatidae</taxon>
        <taxon>Leishmaniinae</taxon>
        <taxon>Leishmania</taxon>
    </lineage>
</organism>